<evidence type="ECO:0000313" key="3">
    <source>
        <dbReference type="Proteomes" id="UP001152798"/>
    </source>
</evidence>
<gene>
    <name evidence="2" type="ORF">NEZAVI_LOCUS15536</name>
</gene>
<protein>
    <submittedName>
        <fullName evidence="2">Uncharacterized protein</fullName>
    </submittedName>
</protein>
<dbReference type="EMBL" id="OV725083">
    <property type="protein sequence ID" value="CAH1407915.1"/>
    <property type="molecule type" value="Genomic_DNA"/>
</dbReference>
<proteinExistence type="predicted"/>
<organism evidence="2 3">
    <name type="scientific">Nezara viridula</name>
    <name type="common">Southern green stink bug</name>
    <name type="synonym">Cimex viridulus</name>
    <dbReference type="NCBI Taxonomy" id="85310"/>
    <lineage>
        <taxon>Eukaryota</taxon>
        <taxon>Metazoa</taxon>
        <taxon>Ecdysozoa</taxon>
        <taxon>Arthropoda</taxon>
        <taxon>Hexapoda</taxon>
        <taxon>Insecta</taxon>
        <taxon>Pterygota</taxon>
        <taxon>Neoptera</taxon>
        <taxon>Paraneoptera</taxon>
        <taxon>Hemiptera</taxon>
        <taxon>Heteroptera</taxon>
        <taxon>Panheteroptera</taxon>
        <taxon>Pentatomomorpha</taxon>
        <taxon>Pentatomoidea</taxon>
        <taxon>Pentatomidae</taxon>
        <taxon>Pentatominae</taxon>
        <taxon>Nezara</taxon>
    </lineage>
</organism>
<evidence type="ECO:0000313" key="2">
    <source>
        <dbReference type="EMBL" id="CAH1407915.1"/>
    </source>
</evidence>
<dbReference type="Proteomes" id="UP001152798">
    <property type="component" value="Chromosome 7"/>
</dbReference>
<reference evidence="2" key="1">
    <citation type="submission" date="2022-01" db="EMBL/GenBank/DDBJ databases">
        <authorList>
            <person name="King R."/>
        </authorList>
    </citation>
    <scope>NUCLEOTIDE SEQUENCE</scope>
</reference>
<name>A0A9P0HU95_NEZVI</name>
<keyword evidence="3" id="KW-1185">Reference proteome</keyword>
<dbReference type="AlphaFoldDB" id="A0A9P0HU95"/>
<feature type="region of interest" description="Disordered" evidence="1">
    <location>
        <begin position="1"/>
        <end position="51"/>
    </location>
</feature>
<accession>A0A9P0HU95</accession>
<evidence type="ECO:0000256" key="1">
    <source>
        <dbReference type="SAM" id="MobiDB-lite"/>
    </source>
</evidence>
<sequence length="67" mass="7289">MGRMERAMPRSKQASCGKCPVTGSEDILNQEGRGPGNLPQDMNRRGASSLYGIISHPRYNPILSSTI</sequence>